<dbReference type="RefSeq" id="WP_172353859.1">
    <property type="nucleotide sequence ID" value="NZ_CP053661.1"/>
</dbReference>
<evidence type="ECO:0000256" key="1">
    <source>
        <dbReference type="SAM" id="MobiDB-lite"/>
    </source>
</evidence>
<protein>
    <submittedName>
        <fullName evidence="2">DUF3370 domain-containing protein</fullName>
    </submittedName>
</protein>
<sequence length="529" mass="58357">MLPFLPLFPLAQATPAEVYIPTPPPPTPRLSHVVEAQEVRPLPGQLDSVPVFNSNSPELVQQEGILLSTFPPQGMRVPSAHLNYAFEGRFDVFAHHIAKGRTPTDVRTLYIGLLAYNPSDRPVTIQVHQSASYLSQEAPFYDLPSYVANAGPTVFAGPGSRTMGDILRGLSQAILPERVTIPPRYVQLLLNEPIPLRSLQSYRNREPLPIVDPEDMGLDAAEAADVVQNGEARRPARPSNANLPINGRSALLHLSSDGPVHLASLGMFARVNGNGTERSPRMEEWLALLQQGDVAGPRDRVPTPPNARQIGRFYYSRVSGVTQGSRWDAVLTDGDGVDHLTIPQRGGAISYAISTVDRHTLGTGQIQSAPMLVRYPDTAYRGHGNYGVRYNLTLPLYNNTNQEQTVALLFQTPMKDESLRGQALRFLSPPDRRIFFRGTLRLRYVNDWGVAQTRYVHVVQRRGQQGEPLLTLNLRRGDRRQVQVELLYPPDATPPQALTIQTLAPEQAPRPTPQEEGGTAVTLEASPQP</sequence>
<proteinExistence type="predicted"/>
<gene>
    <name evidence="2" type="ORF">HPC62_04055</name>
</gene>
<accession>A0A6M8B5T2</accession>
<reference evidence="2 3" key="1">
    <citation type="submission" date="2020-05" db="EMBL/GenBank/DDBJ databases">
        <title>Complete genome sequence of of a novel Thermoleptolyngbya strain isolated from hot springs of Ganzi, Sichuan China.</title>
        <authorList>
            <person name="Tang J."/>
            <person name="Daroch M."/>
            <person name="Li L."/>
            <person name="Waleron K."/>
            <person name="Waleron M."/>
            <person name="Waleron M."/>
        </authorList>
    </citation>
    <scope>NUCLEOTIDE SEQUENCE [LARGE SCALE GENOMIC DNA]</scope>
    <source>
        <strain evidence="2 3">PKUAC-SCTA183</strain>
    </source>
</reference>
<evidence type="ECO:0000313" key="3">
    <source>
        <dbReference type="Proteomes" id="UP000505210"/>
    </source>
</evidence>
<feature type="region of interest" description="Disordered" evidence="1">
    <location>
        <begin position="490"/>
        <end position="529"/>
    </location>
</feature>
<dbReference type="EMBL" id="CP053661">
    <property type="protein sequence ID" value="QKD81462.1"/>
    <property type="molecule type" value="Genomic_DNA"/>
</dbReference>
<dbReference type="KEGG" id="theu:HPC62_04055"/>
<dbReference type="Proteomes" id="UP000505210">
    <property type="component" value="Chromosome"/>
</dbReference>
<keyword evidence="3" id="KW-1185">Reference proteome</keyword>
<evidence type="ECO:0000313" key="2">
    <source>
        <dbReference type="EMBL" id="QKD81462.1"/>
    </source>
</evidence>
<dbReference type="Pfam" id="PF11850">
    <property type="entry name" value="DUF3370"/>
    <property type="match status" value="1"/>
</dbReference>
<name>A0A6M8B5T2_9CYAN</name>
<dbReference type="AlphaFoldDB" id="A0A6M8B5T2"/>
<organism evidence="2 3">
    <name type="scientific">Thermoleptolyngbya sichuanensis A183</name>
    <dbReference type="NCBI Taxonomy" id="2737172"/>
    <lineage>
        <taxon>Bacteria</taxon>
        <taxon>Bacillati</taxon>
        <taxon>Cyanobacteriota</taxon>
        <taxon>Cyanophyceae</taxon>
        <taxon>Oculatellales</taxon>
        <taxon>Oculatellaceae</taxon>
        <taxon>Thermoleptolyngbya</taxon>
        <taxon>Thermoleptolyngbya sichuanensis</taxon>
    </lineage>
</organism>
<dbReference type="InterPro" id="IPR021801">
    <property type="entry name" value="DUF3370"/>
</dbReference>